<feature type="domain" description="RagB/SusD" evidence="6">
    <location>
        <begin position="20"/>
        <end position="155"/>
    </location>
</feature>
<evidence type="ECO:0000256" key="2">
    <source>
        <dbReference type="ARBA" id="ARBA00006275"/>
    </source>
</evidence>
<keyword evidence="3" id="KW-0732">Signal</keyword>
<evidence type="ECO:0000313" key="7">
    <source>
        <dbReference type="EMBL" id="HJA84451.1"/>
    </source>
</evidence>
<comment type="similarity">
    <text evidence="2">Belongs to the SusD family.</text>
</comment>
<evidence type="ECO:0000256" key="5">
    <source>
        <dbReference type="ARBA" id="ARBA00023237"/>
    </source>
</evidence>
<gene>
    <name evidence="7" type="ORF">H9785_10865</name>
</gene>
<evidence type="ECO:0000256" key="1">
    <source>
        <dbReference type="ARBA" id="ARBA00004442"/>
    </source>
</evidence>
<reference evidence="7" key="2">
    <citation type="submission" date="2021-04" db="EMBL/GenBank/DDBJ databases">
        <authorList>
            <person name="Gilroy R."/>
        </authorList>
    </citation>
    <scope>NUCLEOTIDE SEQUENCE</scope>
    <source>
        <strain evidence="7">ChiHecec1B25-7008</strain>
    </source>
</reference>
<organism evidence="7 8">
    <name type="scientific">Candidatus Bacteroides intestinavium</name>
    <dbReference type="NCBI Taxonomy" id="2838469"/>
    <lineage>
        <taxon>Bacteria</taxon>
        <taxon>Pseudomonadati</taxon>
        <taxon>Bacteroidota</taxon>
        <taxon>Bacteroidia</taxon>
        <taxon>Bacteroidales</taxon>
        <taxon>Bacteroidaceae</taxon>
        <taxon>Bacteroides</taxon>
    </lineage>
</organism>
<proteinExistence type="inferred from homology"/>
<evidence type="ECO:0000256" key="4">
    <source>
        <dbReference type="ARBA" id="ARBA00023136"/>
    </source>
</evidence>
<evidence type="ECO:0000256" key="3">
    <source>
        <dbReference type="ARBA" id="ARBA00022729"/>
    </source>
</evidence>
<reference evidence="7" key="1">
    <citation type="journal article" date="2021" name="PeerJ">
        <title>Extensive microbial diversity within the chicken gut microbiome revealed by metagenomics and culture.</title>
        <authorList>
            <person name="Gilroy R."/>
            <person name="Ravi A."/>
            <person name="Getino M."/>
            <person name="Pursley I."/>
            <person name="Horton D.L."/>
            <person name="Alikhan N.F."/>
            <person name="Baker D."/>
            <person name="Gharbi K."/>
            <person name="Hall N."/>
            <person name="Watson M."/>
            <person name="Adriaenssens E.M."/>
            <person name="Foster-Nyarko E."/>
            <person name="Jarju S."/>
            <person name="Secka A."/>
            <person name="Antonio M."/>
            <person name="Oren A."/>
            <person name="Chaudhuri R.R."/>
            <person name="La Ragione R."/>
            <person name="Hildebrand F."/>
            <person name="Pallen M.J."/>
        </authorList>
    </citation>
    <scope>NUCLEOTIDE SEQUENCE</scope>
    <source>
        <strain evidence="7">ChiHecec1B25-7008</strain>
    </source>
</reference>
<accession>A0A9D2KSU1</accession>
<dbReference type="GO" id="GO:0009279">
    <property type="term" value="C:cell outer membrane"/>
    <property type="evidence" value="ECO:0007669"/>
    <property type="project" value="UniProtKB-SubCell"/>
</dbReference>
<evidence type="ECO:0000259" key="6">
    <source>
        <dbReference type="Pfam" id="PF07980"/>
    </source>
</evidence>
<dbReference type="InterPro" id="IPR012944">
    <property type="entry name" value="SusD_RagB_dom"/>
</dbReference>
<keyword evidence="4" id="KW-0472">Membrane</keyword>
<sequence>MPRLPAEARNRNVFLTKFPGKTGTPQDNDICIIRLSEVYLNAAEAGLHLGGAQAEGGRTYLNTLIAQRTSNAAMQVSADGFTLTRLLDEYRRELVGEGQVFFAFLRNGQPIVRNRGWHLITLDTSDAWTIQPNDLRIALPIPQTEMDANPNMVQNAR</sequence>
<comment type="caution">
    <text evidence="7">The sequence shown here is derived from an EMBL/GenBank/DDBJ whole genome shotgun (WGS) entry which is preliminary data.</text>
</comment>
<evidence type="ECO:0000313" key="8">
    <source>
        <dbReference type="Proteomes" id="UP000823860"/>
    </source>
</evidence>
<comment type="subcellular location">
    <subcellularLocation>
        <location evidence="1">Cell outer membrane</location>
    </subcellularLocation>
</comment>
<dbReference type="Gene3D" id="1.25.40.390">
    <property type="match status" value="1"/>
</dbReference>
<dbReference type="Pfam" id="PF07980">
    <property type="entry name" value="SusD_RagB"/>
    <property type="match status" value="1"/>
</dbReference>
<dbReference type="InterPro" id="IPR011990">
    <property type="entry name" value="TPR-like_helical_dom_sf"/>
</dbReference>
<dbReference type="Proteomes" id="UP000823860">
    <property type="component" value="Unassembled WGS sequence"/>
</dbReference>
<protein>
    <submittedName>
        <fullName evidence="7">RagB/SusD family nutrient uptake outer membrane protein</fullName>
    </submittedName>
</protein>
<dbReference type="Gene3D" id="1.25.40.900">
    <property type="match status" value="1"/>
</dbReference>
<dbReference type="EMBL" id="DWZE01000133">
    <property type="protein sequence ID" value="HJA84451.1"/>
    <property type="molecule type" value="Genomic_DNA"/>
</dbReference>
<dbReference type="SUPFAM" id="SSF48452">
    <property type="entry name" value="TPR-like"/>
    <property type="match status" value="1"/>
</dbReference>
<keyword evidence="5" id="KW-0998">Cell outer membrane</keyword>
<name>A0A9D2KSU1_9BACE</name>
<dbReference type="Gene3D" id="2.20.20.130">
    <property type="match status" value="1"/>
</dbReference>
<dbReference type="AlphaFoldDB" id="A0A9D2KSU1"/>